<evidence type="ECO:0000313" key="2">
    <source>
        <dbReference type="EMBL" id="CAK0879651.1"/>
    </source>
</evidence>
<reference evidence="2" key="1">
    <citation type="submission" date="2023-10" db="EMBL/GenBank/DDBJ databases">
        <authorList>
            <person name="Chen Y."/>
            <person name="Shah S."/>
            <person name="Dougan E. K."/>
            <person name="Thang M."/>
            <person name="Chan C."/>
        </authorList>
    </citation>
    <scope>NUCLEOTIDE SEQUENCE [LARGE SCALE GENOMIC DNA]</scope>
</reference>
<protein>
    <submittedName>
        <fullName evidence="2">Uncharacterized protein</fullName>
    </submittedName>
</protein>
<dbReference type="Proteomes" id="UP001189429">
    <property type="component" value="Unassembled WGS sequence"/>
</dbReference>
<keyword evidence="3" id="KW-1185">Reference proteome</keyword>
<feature type="region of interest" description="Disordered" evidence="1">
    <location>
        <begin position="43"/>
        <end position="79"/>
    </location>
</feature>
<sequence>MPAFRTAGRPLWQVVVTPRKLVLDIHHGLVDAAVSKRTESALPSFAQASSRGRRFRRPTRTSSRGVARSSPHSLDGDALRSWWCGSSRSFSFSGT</sequence>
<dbReference type="EMBL" id="CAUYUJ010017985">
    <property type="protein sequence ID" value="CAK0879651.1"/>
    <property type="molecule type" value="Genomic_DNA"/>
</dbReference>
<comment type="caution">
    <text evidence="2">The sequence shown here is derived from an EMBL/GenBank/DDBJ whole genome shotgun (WGS) entry which is preliminary data.</text>
</comment>
<accession>A0ABN9W4G6</accession>
<organism evidence="2 3">
    <name type="scientific">Prorocentrum cordatum</name>
    <dbReference type="NCBI Taxonomy" id="2364126"/>
    <lineage>
        <taxon>Eukaryota</taxon>
        <taxon>Sar</taxon>
        <taxon>Alveolata</taxon>
        <taxon>Dinophyceae</taxon>
        <taxon>Prorocentrales</taxon>
        <taxon>Prorocentraceae</taxon>
        <taxon>Prorocentrum</taxon>
    </lineage>
</organism>
<evidence type="ECO:0000256" key="1">
    <source>
        <dbReference type="SAM" id="MobiDB-lite"/>
    </source>
</evidence>
<name>A0ABN9W4G6_9DINO</name>
<gene>
    <name evidence="2" type="ORF">PCOR1329_LOCUS63028</name>
</gene>
<proteinExistence type="predicted"/>
<evidence type="ECO:0000313" key="3">
    <source>
        <dbReference type="Proteomes" id="UP001189429"/>
    </source>
</evidence>